<protein>
    <submittedName>
        <fullName evidence="3">Uncharacterized protein</fullName>
    </submittedName>
</protein>
<reference evidence="4" key="1">
    <citation type="submission" date="2024-06" db="EMBL/GenBank/DDBJ databases">
        <title>Draft Genome Sequences of Epichloe bromicola Strains Isolated from Elymus ciliaris.</title>
        <authorList>
            <consortium name="Epichloe bromicola genome sequencing consortium"/>
            <person name="Miura A."/>
            <person name="Imano S."/>
            <person name="Ashida A."/>
            <person name="Sato I."/>
            <person name="Chiba S."/>
            <person name="Tanaka A."/>
            <person name="Camagna M."/>
            <person name="Takemoto D."/>
        </authorList>
    </citation>
    <scope>NUCLEOTIDE SEQUENCE [LARGE SCALE GENOMIC DNA]</scope>
    <source>
        <strain evidence="4">DP</strain>
    </source>
</reference>
<evidence type="ECO:0000313" key="3">
    <source>
        <dbReference type="EMBL" id="GAB0138482.1"/>
    </source>
</evidence>
<feature type="chain" id="PRO_5045164159" evidence="2">
    <location>
        <begin position="22"/>
        <end position="314"/>
    </location>
</feature>
<feature type="region of interest" description="Disordered" evidence="1">
    <location>
        <begin position="127"/>
        <end position="146"/>
    </location>
</feature>
<accession>A0ABQ0CYF4</accession>
<organism evidence="3 4">
    <name type="scientific">Epichloe bromicola</name>
    <dbReference type="NCBI Taxonomy" id="79588"/>
    <lineage>
        <taxon>Eukaryota</taxon>
        <taxon>Fungi</taxon>
        <taxon>Dikarya</taxon>
        <taxon>Ascomycota</taxon>
        <taxon>Pezizomycotina</taxon>
        <taxon>Sordariomycetes</taxon>
        <taxon>Hypocreomycetidae</taxon>
        <taxon>Hypocreales</taxon>
        <taxon>Clavicipitaceae</taxon>
        <taxon>Epichloe</taxon>
    </lineage>
</organism>
<feature type="region of interest" description="Disordered" evidence="1">
    <location>
        <begin position="39"/>
        <end position="67"/>
    </location>
</feature>
<comment type="caution">
    <text evidence="3">The sequence shown here is derived from an EMBL/GenBank/DDBJ whole genome shotgun (WGS) entry which is preliminary data.</text>
</comment>
<gene>
    <name evidence="3" type="primary">g6717</name>
    <name evidence="3" type="ORF">EsDP_00006717</name>
</gene>
<dbReference type="EMBL" id="BAAFGZ010000423">
    <property type="protein sequence ID" value="GAB0138482.1"/>
    <property type="molecule type" value="Genomic_DNA"/>
</dbReference>
<keyword evidence="2" id="KW-0732">Signal</keyword>
<evidence type="ECO:0000313" key="4">
    <source>
        <dbReference type="Proteomes" id="UP001562357"/>
    </source>
</evidence>
<evidence type="ECO:0000256" key="2">
    <source>
        <dbReference type="SAM" id="SignalP"/>
    </source>
</evidence>
<feature type="signal peptide" evidence="2">
    <location>
        <begin position="1"/>
        <end position="21"/>
    </location>
</feature>
<keyword evidence="4" id="KW-1185">Reference proteome</keyword>
<dbReference type="Proteomes" id="UP001562357">
    <property type="component" value="Unassembled WGS sequence"/>
</dbReference>
<name>A0ABQ0CYF4_9HYPO</name>
<evidence type="ECO:0000256" key="1">
    <source>
        <dbReference type="SAM" id="MobiDB-lite"/>
    </source>
</evidence>
<sequence>MQSYNSNILLTALLPASLSLTAENWRRLWKKSTSPEGLIAGEPECSKTPLKMDERDHQSKRRQLQQHHGASMAINLFQLKTYELSSLKMLKNHLPKSTSASPRRLRKLTTQVELLLDVAFRIFDDDPESDAPGDAQSNGDGKARTRNASTNEEIFVLCFPARQFPLHECLSPLLATDGWHPIDDLGHRSFISLPFPAFQLAPAHSSSCARARRSAVLKSITSKHSRSRIAGMSVRRSPAAHDFQVQAKSVGVAVQNCLISAYLVHLPICTFFHKEKRQLKRPPVQSGNASQRRINLRAHPIIWIPNLPVRESGA</sequence>
<proteinExistence type="predicted"/>